<dbReference type="Proteomes" id="UP001230328">
    <property type="component" value="Unassembled WGS sequence"/>
</dbReference>
<dbReference type="InterPro" id="IPR038721">
    <property type="entry name" value="IS701-like_DDE_dom"/>
</dbReference>
<accession>A0ABU0T5N4</accession>
<feature type="region of interest" description="Disordered" evidence="1">
    <location>
        <begin position="191"/>
        <end position="234"/>
    </location>
</feature>
<name>A0ABU0T5N4_9ACTN</name>
<protein>
    <recommendedName>
        <fullName evidence="2">Transposase IS701-like DDE domain-containing protein</fullName>
    </recommendedName>
</protein>
<feature type="compositionally biased region" description="Low complexity" evidence="1">
    <location>
        <begin position="204"/>
        <end position="216"/>
    </location>
</feature>
<organism evidence="3 4">
    <name type="scientific">Streptomyces umbrinus</name>
    <dbReference type="NCBI Taxonomy" id="67370"/>
    <lineage>
        <taxon>Bacteria</taxon>
        <taxon>Bacillati</taxon>
        <taxon>Actinomycetota</taxon>
        <taxon>Actinomycetes</taxon>
        <taxon>Kitasatosporales</taxon>
        <taxon>Streptomycetaceae</taxon>
        <taxon>Streptomyces</taxon>
        <taxon>Streptomyces phaeochromogenes group</taxon>
    </lineage>
</organism>
<dbReference type="InterPro" id="IPR039365">
    <property type="entry name" value="IS701-like"/>
</dbReference>
<proteinExistence type="predicted"/>
<keyword evidence="4" id="KW-1185">Reference proteome</keyword>
<sequence>MFAAYASAKGRALVDRELYLPKSWPEDSDRCRAARIPESRSFATKPELARAMVRRALDSALPIAWVTADAAYGQEWHFRRMLEEAGVAYVLAVPKSQQGKSPAGSWRIDHVLIGAPAEAWERISCGDGAKGARVYDWVAAKLPTVEGSDPAHSRWVLARRSWRVPKRSRITWPSRQRTLLSPNWFGWPAPGGPSRSASMRRRTSAAWTSTKSAATSVGTATSPWPCSRTPSWRQ</sequence>
<feature type="domain" description="Transposase IS701-like DDE" evidence="2">
    <location>
        <begin position="5"/>
        <end position="98"/>
    </location>
</feature>
<reference evidence="3 4" key="1">
    <citation type="submission" date="2023-07" db="EMBL/GenBank/DDBJ databases">
        <title>Comparative genomics of wheat-associated soil bacteria to identify genetic determinants of phenazine resistance.</title>
        <authorList>
            <person name="Mouncey N."/>
        </authorList>
    </citation>
    <scope>NUCLEOTIDE SEQUENCE [LARGE SCALE GENOMIC DNA]</scope>
    <source>
        <strain evidence="3 4">V2I4</strain>
    </source>
</reference>
<dbReference type="Pfam" id="PF13546">
    <property type="entry name" value="DDE_5"/>
    <property type="match status" value="1"/>
</dbReference>
<gene>
    <name evidence="3" type="ORF">QF035_008705</name>
</gene>
<dbReference type="PANTHER" id="PTHR33627">
    <property type="entry name" value="TRANSPOSASE"/>
    <property type="match status" value="1"/>
</dbReference>
<evidence type="ECO:0000313" key="3">
    <source>
        <dbReference type="EMBL" id="MDQ1031123.1"/>
    </source>
</evidence>
<evidence type="ECO:0000259" key="2">
    <source>
        <dbReference type="Pfam" id="PF13546"/>
    </source>
</evidence>
<evidence type="ECO:0000256" key="1">
    <source>
        <dbReference type="SAM" id="MobiDB-lite"/>
    </source>
</evidence>
<feature type="compositionally biased region" description="Polar residues" evidence="1">
    <location>
        <begin position="217"/>
        <end position="234"/>
    </location>
</feature>
<evidence type="ECO:0000313" key="4">
    <source>
        <dbReference type="Proteomes" id="UP001230328"/>
    </source>
</evidence>
<dbReference type="PANTHER" id="PTHR33627:SF1">
    <property type="entry name" value="TRANSPOSASE"/>
    <property type="match status" value="1"/>
</dbReference>
<dbReference type="RefSeq" id="WP_307527049.1">
    <property type="nucleotide sequence ID" value="NZ_JAUSZI010000002.1"/>
</dbReference>
<dbReference type="EMBL" id="JAUSZI010000002">
    <property type="protein sequence ID" value="MDQ1031123.1"/>
    <property type="molecule type" value="Genomic_DNA"/>
</dbReference>
<comment type="caution">
    <text evidence="3">The sequence shown here is derived from an EMBL/GenBank/DDBJ whole genome shotgun (WGS) entry which is preliminary data.</text>
</comment>